<gene>
    <name evidence="4" type="ORF">FH759_07505</name>
</gene>
<dbReference type="EMBL" id="VENJ01000009">
    <property type="protein sequence ID" value="MTJ04521.1"/>
    <property type="molecule type" value="Genomic_DNA"/>
</dbReference>
<dbReference type="InterPro" id="IPR001789">
    <property type="entry name" value="Sig_transdc_resp-reg_receiver"/>
</dbReference>
<dbReference type="PROSITE" id="PS50110">
    <property type="entry name" value="RESPONSE_REGULATORY"/>
    <property type="match status" value="1"/>
</dbReference>
<evidence type="ECO:0000256" key="2">
    <source>
        <dbReference type="PROSITE-ProRule" id="PRU00169"/>
    </source>
</evidence>
<dbReference type="Gene3D" id="3.40.50.2300">
    <property type="match status" value="1"/>
</dbReference>
<dbReference type="PANTHER" id="PTHR44591">
    <property type="entry name" value="STRESS RESPONSE REGULATOR PROTEIN 1"/>
    <property type="match status" value="1"/>
</dbReference>
<protein>
    <submittedName>
        <fullName evidence="4">Response regulator</fullName>
    </submittedName>
</protein>
<dbReference type="AlphaFoldDB" id="A0A7C9M8Z3"/>
<sequence>MNMSLAANNQEPRRRVLIAEDDEITCELFTNLLNGLDGVEIVLVGDGREALMQALTQHFDLIVTDQNLPELTGDKLIRHLRASRNINSATKIMLMSASTFDELEGQGVRVPRDCYMAKPIQPAAFIDAVMPFLV</sequence>
<comment type="caution">
    <text evidence="4">The sequence shown here is derived from an EMBL/GenBank/DDBJ whole genome shotgun (WGS) entry which is preliminary data.</text>
</comment>
<dbReference type="SMART" id="SM00448">
    <property type="entry name" value="REC"/>
    <property type="match status" value="1"/>
</dbReference>
<dbReference type="GO" id="GO:0000160">
    <property type="term" value="P:phosphorelay signal transduction system"/>
    <property type="evidence" value="ECO:0007669"/>
    <property type="project" value="InterPro"/>
</dbReference>
<name>A0A7C9M8Z3_9RHOB</name>
<evidence type="ECO:0000256" key="1">
    <source>
        <dbReference type="ARBA" id="ARBA00022553"/>
    </source>
</evidence>
<feature type="modified residue" description="4-aspartylphosphate" evidence="2">
    <location>
        <position position="65"/>
    </location>
</feature>
<dbReference type="Proteomes" id="UP000483078">
    <property type="component" value="Unassembled WGS sequence"/>
</dbReference>
<dbReference type="CDD" id="cd00156">
    <property type="entry name" value="REC"/>
    <property type="match status" value="1"/>
</dbReference>
<dbReference type="RefSeq" id="WP_084627409.1">
    <property type="nucleotide sequence ID" value="NZ_VENJ01000009.1"/>
</dbReference>
<keyword evidence="1 2" id="KW-0597">Phosphoprotein</keyword>
<evidence type="ECO:0000313" key="5">
    <source>
        <dbReference type="Proteomes" id="UP000483078"/>
    </source>
</evidence>
<evidence type="ECO:0000313" key="4">
    <source>
        <dbReference type="EMBL" id="MTJ04521.1"/>
    </source>
</evidence>
<dbReference type="InterPro" id="IPR050595">
    <property type="entry name" value="Bact_response_regulator"/>
</dbReference>
<reference evidence="4 5" key="1">
    <citation type="submission" date="2019-06" db="EMBL/GenBank/DDBJ databases">
        <title>Enrichment of Autotrophic Halophilic Microorganisms from Red Sea Brine Pool Using Microbial Electrosynthesis System.</title>
        <authorList>
            <person name="Alqahtani M.F."/>
            <person name="Bajracharya S."/>
            <person name="Katuri K.P."/>
            <person name="Ali M."/>
            <person name="Saikaly P.E."/>
        </authorList>
    </citation>
    <scope>NUCLEOTIDE SEQUENCE [LARGE SCALE GENOMIC DNA]</scope>
    <source>
        <strain evidence="4">MES6</strain>
    </source>
</reference>
<evidence type="ECO:0000259" key="3">
    <source>
        <dbReference type="PROSITE" id="PS50110"/>
    </source>
</evidence>
<dbReference type="SUPFAM" id="SSF52172">
    <property type="entry name" value="CheY-like"/>
    <property type="match status" value="1"/>
</dbReference>
<dbReference type="PANTHER" id="PTHR44591:SF25">
    <property type="entry name" value="CHEMOTAXIS TWO-COMPONENT RESPONSE REGULATOR"/>
    <property type="match status" value="1"/>
</dbReference>
<organism evidence="4 5">
    <name type="scientific">Sediminimonas qiaohouensis</name>
    <dbReference type="NCBI Taxonomy" id="552061"/>
    <lineage>
        <taxon>Bacteria</taxon>
        <taxon>Pseudomonadati</taxon>
        <taxon>Pseudomonadota</taxon>
        <taxon>Alphaproteobacteria</taxon>
        <taxon>Rhodobacterales</taxon>
        <taxon>Roseobacteraceae</taxon>
        <taxon>Sediminimonas</taxon>
    </lineage>
</organism>
<dbReference type="InterPro" id="IPR011006">
    <property type="entry name" value="CheY-like_superfamily"/>
</dbReference>
<feature type="domain" description="Response regulatory" evidence="3">
    <location>
        <begin position="15"/>
        <end position="133"/>
    </location>
</feature>
<dbReference type="Pfam" id="PF00072">
    <property type="entry name" value="Response_reg"/>
    <property type="match status" value="1"/>
</dbReference>
<accession>A0A7C9M8Z3</accession>
<proteinExistence type="predicted"/>